<dbReference type="OrthoDB" id="5599437at2"/>
<keyword evidence="6" id="KW-1185">Reference proteome</keyword>
<dbReference type="CDD" id="cd16323">
    <property type="entry name" value="Syd"/>
    <property type="match status" value="1"/>
</dbReference>
<dbReference type="InterPro" id="IPR038228">
    <property type="entry name" value="Syd_sf"/>
</dbReference>
<name>A0A370QPR0_9GAMM</name>
<dbReference type="RefSeq" id="WP_115458608.1">
    <property type="nucleotide sequence ID" value="NZ_QRAP01000005.1"/>
</dbReference>
<sequence length="183" mass="20157">MMHEVSAALTAFTGRFIAASQQECGDYPASSALYGIPSPCIVRSDGERVYWQPQPVAVAENLDAVARALDIQLHPDVAPFYTSQYAADMRARFDDVLMDVVQVWSEDDFVRLQENLIGHLVTQRRLKLPPTLFLATTDSELELISLCNLSGEVLLEQFGSRQRTVIAPSLAAFLSALQPVVAC</sequence>
<evidence type="ECO:0000256" key="1">
    <source>
        <dbReference type="ARBA" id="ARBA00022475"/>
    </source>
</evidence>
<evidence type="ECO:0000256" key="3">
    <source>
        <dbReference type="ARBA" id="ARBA00023136"/>
    </source>
</evidence>
<evidence type="ECO:0000256" key="2">
    <source>
        <dbReference type="ARBA" id="ARBA00022519"/>
    </source>
</evidence>
<keyword evidence="1 4" id="KW-1003">Cell membrane</keyword>
<dbReference type="NCBIfam" id="NF003439">
    <property type="entry name" value="PRK04968.1"/>
    <property type="match status" value="1"/>
</dbReference>
<dbReference type="EMBL" id="QRAP01000005">
    <property type="protein sequence ID" value="RDK90776.1"/>
    <property type="molecule type" value="Genomic_DNA"/>
</dbReference>
<comment type="similarity">
    <text evidence="4">Belongs to the Syd family.</text>
</comment>
<dbReference type="Gene3D" id="3.40.1580.20">
    <property type="entry name" value="Syd protein"/>
    <property type="match status" value="1"/>
</dbReference>
<dbReference type="InterPro" id="IPR009948">
    <property type="entry name" value="Syd"/>
</dbReference>
<dbReference type="GO" id="GO:0009898">
    <property type="term" value="C:cytoplasmic side of plasma membrane"/>
    <property type="evidence" value="ECO:0007669"/>
    <property type="project" value="InterPro"/>
</dbReference>
<evidence type="ECO:0000313" key="5">
    <source>
        <dbReference type="EMBL" id="RDK90776.1"/>
    </source>
</evidence>
<comment type="subcellular location">
    <subcellularLocation>
        <location evidence="4">Cell inner membrane</location>
        <topology evidence="4">Peripheral membrane protein</topology>
        <orientation evidence="4">Cytoplasmic side</orientation>
    </subcellularLocation>
    <text evidence="4">Loosely associated with the cytoplasmic side of the inner membrane, probably via SecY.</text>
</comment>
<dbReference type="Pfam" id="PF07348">
    <property type="entry name" value="Syd"/>
    <property type="match status" value="1"/>
</dbReference>
<comment type="function">
    <text evidence="4">Interacts with the SecY protein in vivo. May bind preferentially to an uncomplexed state of SecY, thus functioning either as a chelating agent for excess SecY in the cell or as a regulatory factor that negatively controls the translocase function.</text>
</comment>
<evidence type="ECO:0000313" key="6">
    <source>
        <dbReference type="Proteomes" id="UP000254848"/>
    </source>
</evidence>
<dbReference type="AlphaFoldDB" id="A0A370QPR0"/>
<dbReference type="HAMAP" id="MF_01104">
    <property type="entry name" value="Syd"/>
    <property type="match status" value="1"/>
</dbReference>
<proteinExistence type="inferred from homology"/>
<dbReference type="Proteomes" id="UP000254848">
    <property type="component" value="Unassembled WGS sequence"/>
</dbReference>
<evidence type="ECO:0000256" key="4">
    <source>
        <dbReference type="HAMAP-Rule" id="MF_01104"/>
    </source>
</evidence>
<protein>
    <recommendedName>
        <fullName evidence="4">Protein Syd</fullName>
    </recommendedName>
</protein>
<organism evidence="5 6">
    <name type="scientific">Enterobacillus tribolii</name>
    <dbReference type="NCBI Taxonomy" id="1487935"/>
    <lineage>
        <taxon>Bacteria</taxon>
        <taxon>Pseudomonadati</taxon>
        <taxon>Pseudomonadota</taxon>
        <taxon>Gammaproteobacteria</taxon>
        <taxon>Enterobacterales</taxon>
        <taxon>Hafniaceae</taxon>
        <taxon>Enterobacillus</taxon>
    </lineage>
</organism>
<reference evidence="5 6" key="1">
    <citation type="submission" date="2018-07" db="EMBL/GenBank/DDBJ databases">
        <title>Genomic Encyclopedia of Type Strains, Phase IV (KMG-IV): sequencing the most valuable type-strain genomes for metagenomic binning, comparative biology and taxonomic classification.</title>
        <authorList>
            <person name="Goeker M."/>
        </authorList>
    </citation>
    <scope>NUCLEOTIDE SEQUENCE [LARGE SCALE GENOMIC DNA]</scope>
    <source>
        <strain evidence="5 6">DSM 103736</strain>
    </source>
</reference>
<keyword evidence="3 4" id="KW-0472">Membrane</keyword>
<comment type="caution">
    <text evidence="5">The sequence shown here is derived from an EMBL/GenBank/DDBJ whole genome shotgun (WGS) entry which is preliminary data.</text>
</comment>
<keyword evidence="2 4" id="KW-0997">Cell inner membrane</keyword>
<accession>A0A370QPR0</accession>
<gene>
    <name evidence="4" type="primary">syd</name>
    <name evidence="5" type="ORF">C8D90_10553</name>
</gene>